<keyword evidence="8 15" id="KW-0675">Receptor</keyword>
<evidence type="ECO:0000259" key="13">
    <source>
        <dbReference type="Pfam" id="PF00593"/>
    </source>
</evidence>
<dbReference type="Pfam" id="PF00593">
    <property type="entry name" value="TonB_dep_Rec_b-barrel"/>
    <property type="match status" value="1"/>
</dbReference>
<dbReference type="Proteomes" id="UP000198779">
    <property type="component" value="Unassembled WGS sequence"/>
</dbReference>
<accession>A0A1G7WVC5</accession>
<organism evidence="15 16">
    <name type="scientific">Prevotella communis</name>
    <dbReference type="NCBI Taxonomy" id="2913614"/>
    <lineage>
        <taxon>Bacteria</taxon>
        <taxon>Pseudomonadati</taxon>
        <taxon>Bacteroidota</taxon>
        <taxon>Bacteroidia</taxon>
        <taxon>Bacteroidales</taxon>
        <taxon>Prevotellaceae</taxon>
        <taxon>Prevotella</taxon>
    </lineage>
</organism>
<dbReference type="SUPFAM" id="SSF56935">
    <property type="entry name" value="Porins"/>
    <property type="match status" value="1"/>
</dbReference>
<evidence type="ECO:0000256" key="11">
    <source>
        <dbReference type="RuleBase" id="RU003357"/>
    </source>
</evidence>
<feature type="domain" description="TonB-dependent receptor-like beta-barrel" evidence="13">
    <location>
        <begin position="295"/>
        <end position="702"/>
    </location>
</feature>
<keyword evidence="16" id="KW-1185">Reference proteome</keyword>
<evidence type="ECO:0000256" key="9">
    <source>
        <dbReference type="ARBA" id="ARBA00023237"/>
    </source>
</evidence>
<dbReference type="InterPro" id="IPR012910">
    <property type="entry name" value="Plug_dom"/>
</dbReference>
<evidence type="ECO:0000256" key="10">
    <source>
        <dbReference type="PROSITE-ProRule" id="PRU01360"/>
    </source>
</evidence>
<dbReference type="InterPro" id="IPR036942">
    <property type="entry name" value="Beta-barrel_TonB_sf"/>
</dbReference>
<feature type="signal peptide" evidence="12">
    <location>
        <begin position="1"/>
        <end position="20"/>
    </location>
</feature>
<reference evidence="16" key="1">
    <citation type="submission" date="2016-10" db="EMBL/GenBank/DDBJ databases">
        <authorList>
            <person name="Varghese N."/>
            <person name="Submissions S."/>
        </authorList>
    </citation>
    <scope>NUCLEOTIDE SEQUENCE [LARGE SCALE GENOMIC DNA]</scope>
    <source>
        <strain evidence="16">BP1-148</strain>
    </source>
</reference>
<evidence type="ECO:0000256" key="8">
    <source>
        <dbReference type="ARBA" id="ARBA00023170"/>
    </source>
</evidence>
<dbReference type="AlphaFoldDB" id="A0A1G7WVC5"/>
<dbReference type="PANTHER" id="PTHR30069">
    <property type="entry name" value="TONB-DEPENDENT OUTER MEMBRANE RECEPTOR"/>
    <property type="match status" value="1"/>
</dbReference>
<feature type="domain" description="TonB-dependent receptor plug" evidence="14">
    <location>
        <begin position="65"/>
        <end position="159"/>
    </location>
</feature>
<comment type="subcellular location">
    <subcellularLocation>
        <location evidence="1 10">Cell outer membrane</location>
        <topology evidence="1 10">Multi-pass membrane protein</topology>
    </subcellularLocation>
</comment>
<keyword evidence="4 10" id="KW-0812">Transmembrane</keyword>
<dbReference type="Pfam" id="PF07715">
    <property type="entry name" value="Plug"/>
    <property type="match status" value="1"/>
</dbReference>
<name>A0A1G7WVC5_9BACT</name>
<keyword evidence="5 12" id="KW-0732">Signal</keyword>
<evidence type="ECO:0000313" key="15">
    <source>
        <dbReference type="EMBL" id="SDG75891.1"/>
    </source>
</evidence>
<dbReference type="GO" id="GO:0015344">
    <property type="term" value="F:siderophore uptake transmembrane transporter activity"/>
    <property type="evidence" value="ECO:0007669"/>
    <property type="project" value="TreeGrafter"/>
</dbReference>
<proteinExistence type="inferred from homology"/>
<feature type="chain" id="PRO_5011483816" evidence="12">
    <location>
        <begin position="21"/>
        <end position="730"/>
    </location>
</feature>
<dbReference type="InterPro" id="IPR039426">
    <property type="entry name" value="TonB-dep_rcpt-like"/>
</dbReference>
<keyword evidence="3 10" id="KW-1134">Transmembrane beta strand</keyword>
<protein>
    <submittedName>
        <fullName evidence="15">Outer membrane cobalamin receptor protein</fullName>
    </submittedName>
</protein>
<evidence type="ECO:0000313" key="16">
    <source>
        <dbReference type="Proteomes" id="UP000198779"/>
    </source>
</evidence>
<evidence type="ECO:0000256" key="4">
    <source>
        <dbReference type="ARBA" id="ARBA00022692"/>
    </source>
</evidence>
<dbReference type="GO" id="GO:0044718">
    <property type="term" value="P:siderophore transmembrane transport"/>
    <property type="evidence" value="ECO:0007669"/>
    <property type="project" value="TreeGrafter"/>
</dbReference>
<dbReference type="InterPro" id="IPR037066">
    <property type="entry name" value="Plug_dom_sf"/>
</dbReference>
<dbReference type="RefSeq" id="WP_091817530.1">
    <property type="nucleotide sequence ID" value="NZ_FNCQ01000009.1"/>
</dbReference>
<keyword evidence="2 10" id="KW-0813">Transport</keyword>
<dbReference type="Gene3D" id="2.40.170.20">
    <property type="entry name" value="TonB-dependent receptor, beta-barrel domain"/>
    <property type="match status" value="1"/>
</dbReference>
<sequence>MTQKLFFACLLLATCQNIFADNDDNGSKKTNSKLDTSTPIQLKEVTVVSSSVKRINESAFNAVGVDTKSLQNTTQNLSDALRQVPGVKLRETGGVGSDMQLMLDGFSGKHVKVFIDGVPQEGVGQSFGLNNIPVTYADHIEVYRGVVPVEFGTDAIGGVINVVTKKTARRWYLDASYSYGSFNTHKSNVDFGQYFKNGLTYEINFFQNYSDNNYQIDATGVKHFLEGGGSQQNAKKTERVERLHDAYHNEALVVKVGVLNKSWADRLMLSLTYSQSYKEIQTDARQTVAFGQRHRKAWSLMPALEYKKRHFLIDNLDVMLTANYNRNMTNNVDTATYEYNWLGERRYKNGRKGEVSYQDTKAYSDNWNATFRAIYRPSKGHTITLNHLMQSADRKTNTATVDLSNSINKVTVKRITGLSYQLAPTDRWNATVFVKNYDQRNSGPLALSGNDNTSYVKTHNDVSTLGYGAAAAYYILRGWQLKLSYERACRLPTTDELFGDNDLERGKFELKPERSHNYNLNMNYSHTFDRQHALYLEGGLIYRLTKDYIKRTTENVSGTYYGAYSNHGRVETKGYNVGLRYDYQHWLSVGGNWTQMDVRDDEKTQETGSKQANLTYGARMPNLPYQFANADMTLRWHDLGGKGNLLSCTYDLFYTHSFPLFSEVYGSASNKMTVPTQTAHNLTLTYAMKHGKYNFSLECHNLTDAKLYDNFNLQKAGRAFYGKVRINIGG</sequence>
<evidence type="ECO:0000256" key="12">
    <source>
        <dbReference type="SAM" id="SignalP"/>
    </source>
</evidence>
<evidence type="ECO:0000256" key="5">
    <source>
        <dbReference type="ARBA" id="ARBA00022729"/>
    </source>
</evidence>
<evidence type="ECO:0000256" key="2">
    <source>
        <dbReference type="ARBA" id="ARBA00022448"/>
    </source>
</evidence>
<dbReference type="PANTHER" id="PTHR30069:SF29">
    <property type="entry name" value="HEMOGLOBIN AND HEMOGLOBIN-HAPTOGLOBIN-BINDING PROTEIN 1-RELATED"/>
    <property type="match status" value="1"/>
</dbReference>
<evidence type="ECO:0000256" key="3">
    <source>
        <dbReference type="ARBA" id="ARBA00022452"/>
    </source>
</evidence>
<dbReference type="STRING" id="645274.SAMN04487901_1096"/>
<keyword evidence="6 11" id="KW-0798">TonB box</keyword>
<dbReference type="EMBL" id="FNCQ01000009">
    <property type="protein sequence ID" value="SDG75891.1"/>
    <property type="molecule type" value="Genomic_DNA"/>
</dbReference>
<keyword evidence="9 10" id="KW-0998">Cell outer membrane</keyword>
<gene>
    <name evidence="15" type="ORF">SAMN04487901_1096</name>
</gene>
<dbReference type="GO" id="GO:0009279">
    <property type="term" value="C:cell outer membrane"/>
    <property type="evidence" value="ECO:0007669"/>
    <property type="project" value="UniProtKB-SubCell"/>
</dbReference>
<keyword evidence="7 10" id="KW-0472">Membrane</keyword>
<evidence type="ECO:0000256" key="6">
    <source>
        <dbReference type="ARBA" id="ARBA00023077"/>
    </source>
</evidence>
<dbReference type="PROSITE" id="PS52016">
    <property type="entry name" value="TONB_DEPENDENT_REC_3"/>
    <property type="match status" value="1"/>
</dbReference>
<dbReference type="InterPro" id="IPR000531">
    <property type="entry name" value="Beta-barrel_TonB"/>
</dbReference>
<comment type="similarity">
    <text evidence="10 11">Belongs to the TonB-dependent receptor family.</text>
</comment>
<evidence type="ECO:0000256" key="7">
    <source>
        <dbReference type="ARBA" id="ARBA00023136"/>
    </source>
</evidence>
<dbReference type="Gene3D" id="2.170.130.10">
    <property type="entry name" value="TonB-dependent receptor, plug domain"/>
    <property type="match status" value="1"/>
</dbReference>
<evidence type="ECO:0000259" key="14">
    <source>
        <dbReference type="Pfam" id="PF07715"/>
    </source>
</evidence>
<evidence type="ECO:0000256" key="1">
    <source>
        <dbReference type="ARBA" id="ARBA00004571"/>
    </source>
</evidence>